<keyword evidence="3 8" id="KW-1133">Transmembrane helix</keyword>
<sequence>MGTGKTMGQHLSTAISLLEATSQQQDDSMINATKVNLNVTASNENKIEEIDWRDMPDTQTAKLVWKIGSPTIICIGLIGNILTITVLCATRMRKTTSSLYLTILAISDCMVLICGLGRRWVSYQWGKDIRNQHELACKIHMFLTYTFIDFSAWLLAAVTVDRVITVYMPLHARRISTKKNAAIAIIVTFVVLMGINAQILFTHGNRTIPWNGGFYTYPCTYNDGNVFFHNIVWKWIDGAVSSYLPFFILIISNIVIAIQLLRSAEMRKKTMNVSKQSGDSTASLSIMLITISMVFLVLTGPVVVYLITWDQWHEDKSHANISKLRLVWACLNMLLYSNYCVNFFMYCLSGKRFRSEMMILFRCTSRKRNGHLRNSTMATGSTMASVNNVSMTTASEASLNNKL</sequence>
<organism evidence="10 11">
    <name type="scientific">Owenia fusiformis</name>
    <name type="common">Polychaete worm</name>
    <dbReference type="NCBI Taxonomy" id="6347"/>
    <lineage>
        <taxon>Eukaryota</taxon>
        <taxon>Metazoa</taxon>
        <taxon>Spiralia</taxon>
        <taxon>Lophotrochozoa</taxon>
        <taxon>Annelida</taxon>
        <taxon>Polychaeta</taxon>
        <taxon>Sedentaria</taxon>
        <taxon>Canalipalpata</taxon>
        <taxon>Sabellida</taxon>
        <taxon>Oweniida</taxon>
        <taxon>Oweniidae</taxon>
        <taxon>Owenia</taxon>
    </lineage>
</organism>
<name>A0A8S4PUA1_OWEFU</name>
<protein>
    <recommendedName>
        <fullName evidence="9">G-protein coupled receptors family 1 profile domain-containing protein</fullName>
    </recommendedName>
</protein>
<dbReference type="OrthoDB" id="9990906at2759"/>
<evidence type="ECO:0000256" key="2">
    <source>
        <dbReference type="ARBA" id="ARBA00022692"/>
    </source>
</evidence>
<dbReference type="CDD" id="cd14978">
    <property type="entry name" value="7tmA_FMRFamide_R-like"/>
    <property type="match status" value="1"/>
</dbReference>
<keyword evidence="11" id="KW-1185">Reference proteome</keyword>
<feature type="transmembrane region" description="Helical" evidence="8">
    <location>
        <begin position="141"/>
        <end position="160"/>
    </location>
</feature>
<evidence type="ECO:0000313" key="11">
    <source>
        <dbReference type="Proteomes" id="UP000749559"/>
    </source>
</evidence>
<evidence type="ECO:0000256" key="5">
    <source>
        <dbReference type="ARBA" id="ARBA00023136"/>
    </source>
</evidence>
<keyword evidence="2 8" id="KW-0812">Transmembrane</keyword>
<evidence type="ECO:0000256" key="1">
    <source>
        <dbReference type="ARBA" id="ARBA00004141"/>
    </source>
</evidence>
<dbReference type="GO" id="GO:0005886">
    <property type="term" value="C:plasma membrane"/>
    <property type="evidence" value="ECO:0007669"/>
    <property type="project" value="TreeGrafter"/>
</dbReference>
<dbReference type="SUPFAM" id="SSF81321">
    <property type="entry name" value="Family A G protein-coupled receptor-like"/>
    <property type="match status" value="1"/>
</dbReference>
<keyword evidence="6" id="KW-0675">Receptor</keyword>
<reference evidence="10" key="1">
    <citation type="submission" date="2022-03" db="EMBL/GenBank/DDBJ databases">
        <authorList>
            <person name="Martin C."/>
        </authorList>
    </citation>
    <scope>NUCLEOTIDE SEQUENCE</scope>
</reference>
<keyword evidence="5 8" id="KW-0472">Membrane</keyword>
<evidence type="ECO:0000256" key="8">
    <source>
        <dbReference type="SAM" id="Phobius"/>
    </source>
</evidence>
<comment type="subcellular location">
    <subcellularLocation>
        <location evidence="1">Membrane</location>
        <topology evidence="1">Multi-pass membrane protein</topology>
    </subcellularLocation>
</comment>
<feature type="transmembrane region" description="Helical" evidence="8">
    <location>
        <begin position="282"/>
        <end position="306"/>
    </location>
</feature>
<keyword evidence="7" id="KW-0807">Transducer</keyword>
<dbReference type="PANTHER" id="PTHR24243:SF230">
    <property type="entry name" value="G-PROTEIN COUPLED RECEPTORS FAMILY 1 PROFILE DOMAIN-CONTAINING PROTEIN"/>
    <property type="match status" value="1"/>
</dbReference>
<dbReference type="Proteomes" id="UP000749559">
    <property type="component" value="Unassembled WGS sequence"/>
</dbReference>
<feature type="transmembrane region" description="Helical" evidence="8">
    <location>
        <begin position="243"/>
        <end position="261"/>
    </location>
</feature>
<dbReference type="Pfam" id="PF00001">
    <property type="entry name" value="7tm_1"/>
    <property type="match status" value="1"/>
</dbReference>
<accession>A0A8S4PUA1</accession>
<dbReference type="Gene3D" id="1.20.1070.10">
    <property type="entry name" value="Rhodopsin 7-helix transmembrane proteins"/>
    <property type="match status" value="1"/>
</dbReference>
<evidence type="ECO:0000259" key="9">
    <source>
        <dbReference type="PROSITE" id="PS50262"/>
    </source>
</evidence>
<evidence type="ECO:0000256" key="6">
    <source>
        <dbReference type="ARBA" id="ARBA00023170"/>
    </source>
</evidence>
<feature type="transmembrane region" description="Helical" evidence="8">
    <location>
        <begin position="326"/>
        <end position="348"/>
    </location>
</feature>
<dbReference type="InterPro" id="IPR017452">
    <property type="entry name" value="GPCR_Rhodpsn_7TM"/>
</dbReference>
<dbReference type="PANTHER" id="PTHR24243">
    <property type="entry name" value="G-PROTEIN COUPLED RECEPTOR"/>
    <property type="match status" value="1"/>
</dbReference>
<gene>
    <name evidence="10" type="ORF">OFUS_LOCUS21492</name>
</gene>
<comment type="caution">
    <text evidence="10">The sequence shown here is derived from an EMBL/GenBank/DDBJ whole genome shotgun (WGS) entry which is preliminary data.</text>
</comment>
<evidence type="ECO:0000256" key="4">
    <source>
        <dbReference type="ARBA" id="ARBA00023040"/>
    </source>
</evidence>
<evidence type="ECO:0000256" key="7">
    <source>
        <dbReference type="ARBA" id="ARBA00023224"/>
    </source>
</evidence>
<dbReference type="InterPro" id="IPR000276">
    <property type="entry name" value="GPCR_Rhodpsn"/>
</dbReference>
<feature type="domain" description="G-protein coupled receptors family 1 profile" evidence="9">
    <location>
        <begin position="79"/>
        <end position="346"/>
    </location>
</feature>
<feature type="transmembrane region" description="Helical" evidence="8">
    <location>
        <begin position="63"/>
        <end position="87"/>
    </location>
</feature>
<evidence type="ECO:0000313" key="10">
    <source>
        <dbReference type="EMBL" id="CAH1797157.1"/>
    </source>
</evidence>
<dbReference type="GO" id="GO:0004930">
    <property type="term" value="F:G protein-coupled receptor activity"/>
    <property type="evidence" value="ECO:0007669"/>
    <property type="project" value="UniProtKB-KW"/>
</dbReference>
<proteinExistence type="predicted"/>
<dbReference type="PROSITE" id="PS50262">
    <property type="entry name" value="G_PROTEIN_RECEP_F1_2"/>
    <property type="match status" value="1"/>
</dbReference>
<dbReference type="AlphaFoldDB" id="A0A8S4PUA1"/>
<dbReference type="PRINTS" id="PR00237">
    <property type="entry name" value="GPCRRHODOPSN"/>
</dbReference>
<feature type="transmembrane region" description="Helical" evidence="8">
    <location>
        <begin position="99"/>
        <end position="121"/>
    </location>
</feature>
<feature type="transmembrane region" description="Helical" evidence="8">
    <location>
        <begin position="181"/>
        <end position="201"/>
    </location>
</feature>
<keyword evidence="4" id="KW-0297">G-protein coupled receptor</keyword>
<evidence type="ECO:0000256" key="3">
    <source>
        <dbReference type="ARBA" id="ARBA00022989"/>
    </source>
</evidence>
<dbReference type="EMBL" id="CAIIXF020000010">
    <property type="protein sequence ID" value="CAH1797157.1"/>
    <property type="molecule type" value="Genomic_DNA"/>
</dbReference>